<dbReference type="KEGG" id="apro:F751_0874"/>
<dbReference type="InterPro" id="IPR012677">
    <property type="entry name" value="Nucleotide-bd_a/b_plait_sf"/>
</dbReference>
<protein>
    <recommendedName>
        <fullName evidence="8">Nuclear cap-binding protein subunit 2</fullName>
    </recommendedName>
    <alternativeName>
        <fullName evidence="8">20 kDa nuclear cap-binding protein</fullName>
    </alternativeName>
</protein>
<evidence type="ECO:0000256" key="1">
    <source>
        <dbReference type="ARBA" id="ARBA00004123"/>
    </source>
</evidence>
<dbReference type="PANTHER" id="PTHR18847:SF0">
    <property type="entry name" value="NUCLEAR CAP-BINDING PROTEIN SUBUNIT 2"/>
    <property type="match status" value="1"/>
</dbReference>
<evidence type="ECO:0000313" key="13">
    <source>
        <dbReference type="Proteomes" id="UP000028924"/>
    </source>
</evidence>
<comment type="subcellular location">
    <subcellularLocation>
        <location evidence="1 8">Nucleus</location>
    </subcellularLocation>
</comment>
<dbReference type="InterPro" id="IPR035979">
    <property type="entry name" value="RBD_domain_sf"/>
</dbReference>
<dbReference type="GO" id="GO:0005846">
    <property type="term" value="C:nuclear cap binding complex"/>
    <property type="evidence" value="ECO:0007669"/>
    <property type="project" value="InterPro"/>
</dbReference>
<evidence type="ECO:0000313" key="12">
    <source>
        <dbReference type="EMBL" id="KFM25336.1"/>
    </source>
</evidence>
<dbReference type="PANTHER" id="PTHR18847">
    <property type="entry name" value="20 KD NUCLEAR CAP BINDING PROTEIN"/>
    <property type="match status" value="1"/>
</dbReference>
<dbReference type="InterPro" id="IPR027157">
    <property type="entry name" value="NCBP2"/>
</dbReference>
<dbReference type="EMBL" id="KL662115">
    <property type="protein sequence ID" value="KFM25336.1"/>
    <property type="molecule type" value="Genomic_DNA"/>
</dbReference>
<proteinExistence type="inferred from homology"/>
<dbReference type="GO" id="GO:0005634">
    <property type="term" value="C:nucleus"/>
    <property type="evidence" value="ECO:0007669"/>
    <property type="project" value="UniProtKB-SubCell"/>
</dbReference>
<dbReference type="EMBL" id="GDKF01000089">
    <property type="protein sequence ID" value="JAT78533.1"/>
    <property type="molecule type" value="Transcribed_RNA"/>
</dbReference>
<evidence type="ECO:0000313" key="11">
    <source>
        <dbReference type="EMBL" id="JAT78533.1"/>
    </source>
</evidence>
<evidence type="ECO:0000256" key="3">
    <source>
        <dbReference type="ARBA" id="ARBA00022664"/>
    </source>
</evidence>
<organism evidence="12 13">
    <name type="scientific">Auxenochlorella protothecoides</name>
    <name type="common">Green microalga</name>
    <name type="synonym">Chlorella protothecoides</name>
    <dbReference type="NCBI Taxonomy" id="3075"/>
    <lineage>
        <taxon>Eukaryota</taxon>
        <taxon>Viridiplantae</taxon>
        <taxon>Chlorophyta</taxon>
        <taxon>core chlorophytes</taxon>
        <taxon>Trebouxiophyceae</taxon>
        <taxon>Chlorellales</taxon>
        <taxon>Chlorellaceae</taxon>
        <taxon>Auxenochlorella</taxon>
    </lineage>
</organism>
<dbReference type="SUPFAM" id="SSF54928">
    <property type="entry name" value="RNA-binding domain, RBD"/>
    <property type="match status" value="1"/>
</dbReference>
<dbReference type="FunFam" id="3.30.70.330:FF:000128">
    <property type="entry name" value="Nuclear cap-binding protein subunit 2"/>
    <property type="match status" value="1"/>
</dbReference>
<dbReference type="InterPro" id="IPR034148">
    <property type="entry name" value="NCBP2_RRM"/>
</dbReference>
<name>A0A087SHY2_AUXPR</name>
<keyword evidence="3 8" id="KW-0507">mRNA processing</keyword>
<keyword evidence="13" id="KW-1185">Reference proteome</keyword>
<dbReference type="GeneID" id="23612265"/>
<dbReference type="InterPro" id="IPR000504">
    <property type="entry name" value="RRM_dom"/>
</dbReference>
<feature type="region of interest" description="Disordered" evidence="9">
    <location>
        <begin position="162"/>
        <end position="189"/>
    </location>
</feature>
<comment type="similarity">
    <text evidence="2 8">Belongs to the RRM NCBP2 family.</text>
</comment>
<dbReference type="STRING" id="3075.A0A087SHY2"/>
<dbReference type="GO" id="GO:0000339">
    <property type="term" value="F:RNA cap binding"/>
    <property type="evidence" value="ECO:0007669"/>
    <property type="project" value="InterPro"/>
</dbReference>
<dbReference type="Gene3D" id="3.30.70.330">
    <property type="match status" value="1"/>
</dbReference>
<evidence type="ECO:0000256" key="4">
    <source>
        <dbReference type="ARBA" id="ARBA00022884"/>
    </source>
</evidence>
<dbReference type="SMART" id="SM00360">
    <property type="entry name" value="RRM"/>
    <property type="match status" value="1"/>
</dbReference>
<feature type="domain" description="RRM" evidence="10">
    <location>
        <begin position="35"/>
        <end position="113"/>
    </location>
</feature>
<dbReference type="AlphaFoldDB" id="A0A087SHY2"/>
<evidence type="ECO:0000256" key="7">
    <source>
        <dbReference type="PROSITE-ProRule" id="PRU00176"/>
    </source>
</evidence>
<dbReference type="CDD" id="cd12240">
    <property type="entry name" value="RRM_NCBP2"/>
    <property type="match status" value="1"/>
</dbReference>
<dbReference type="RefSeq" id="XP_011398229.1">
    <property type="nucleotide sequence ID" value="XM_011399927.1"/>
</dbReference>
<evidence type="ECO:0000259" key="10">
    <source>
        <dbReference type="PROSITE" id="PS50102"/>
    </source>
</evidence>
<evidence type="ECO:0000256" key="9">
    <source>
        <dbReference type="SAM" id="MobiDB-lite"/>
    </source>
</evidence>
<dbReference type="OrthoDB" id="201398at2759"/>
<dbReference type="eggNOG" id="KOG0121">
    <property type="taxonomic scope" value="Eukaryota"/>
</dbReference>
<evidence type="ECO:0000256" key="2">
    <source>
        <dbReference type="ARBA" id="ARBA00010725"/>
    </source>
</evidence>
<dbReference type="GO" id="GO:0045292">
    <property type="term" value="P:mRNA cis splicing, via spliceosome"/>
    <property type="evidence" value="ECO:0007669"/>
    <property type="project" value="InterPro"/>
</dbReference>
<sequence length="189" mass="21728">MADLLKRLHPPQAQYRDRRFNGTQEEFEEVLRQSTTVYVGNLSFFTTEEQIYEVFSKTGDIKRIIMGLDRQKMTPCGFCFVIYYIRADAEDCIKYLNGTMLDDRPIRIDFDWGFRDGRQFGRGRSGGQVRDEYRMDYDSGRGGYGTVLRGELSARQQMLSMLSGGMPGTEGGDQLHPRLAARGPEDDDY</sequence>
<keyword evidence="6 8" id="KW-0539">Nucleus</keyword>
<dbReference type="Pfam" id="PF00076">
    <property type="entry name" value="RRM_1"/>
    <property type="match status" value="1"/>
</dbReference>
<accession>A0A087SHY2</accession>
<evidence type="ECO:0000256" key="5">
    <source>
        <dbReference type="ARBA" id="ARBA00023187"/>
    </source>
</evidence>
<gene>
    <name evidence="12" type="ORF">F751_0874</name>
    <name evidence="11" type="ORF">g.11637</name>
</gene>
<reference evidence="12 13" key="1">
    <citation type="journal article" date="2014" name="BMC Genomics">
        <title>Oil accumulation mechanisms of the oleaginous microalga Chlorella protothecoides revealed through its genome, transcriptomes, and proteomes.</title>
        <authorList>
            <person name="Gao C."/>
            <person name="Wang Y."/>
            <person name="Shen Y."/>
            <person name="Yan D."/>
            <person name="He X."/>
            <person name="Dai J."/>
            <person name="Wu Q."/>
        </authorList>
    </citation>
    <scope>NUCLEOTIDE SEQUENCE [LARGE SCALE GENOMIC DNA]</scope>
    <source>
        <strain evidence="12 13">0710</strain>
    </source>
</reference>
<evidence type="ECO:0000256" key="6">
    <source>
        <dbReference type="ARBA" id="ARBA00023242"/>
    </source>
</evidence>
<dbReference type="PROSITE" id="PS50102">
    <property type="entry name" value="RRM"/>
    <property type="match status" value="1"/>
</dbReference>
<reference evidence="11" key="2">
    <citation type="submission" date="2015-08" db="EMBL/GenBank/DDBJ databases">
        <authorList>
            <person name="Babu N.S."/>
            <person name="Beckwith C.J."/>
            <person name="Beseler K.G."/>
            <person name="Brison A."/>
            <person name="Carone J.V."/>
            <person name="Caskin T.P."/>
            <person name="Diamond M."/>
            <person name="Durham M.E."/>
            <person name="Foxe J.M."/>
            <person name="Go M."/>
            <person name="Henderson B.A."/>
            <person name="Jones I.B."/>
            <person name="McGettigan J.A."/>
            <person name="Micheletti S.J."/>
            <person name="Nasrallah M.E."/>
            <person name="Ortiz D."/>
            <person name="Piller C.R."/>
            <person name="Privatt S.R."/>
            <person name="Schneider S.L."/>
            <person name="Sharp S."/>
            <person name="Smith T.C."/>
            <person name="Stanton J.D."/>
            <person name="Ullery H.E."/>
            <person name="Wilson R.J."/>
            <person name="Serrano M.G."/>
            <person name="Buck G."/>
            <person name="Lee V."/>
            <person name="Wang Y."/>
            <person name="Carvalho R."/>
            <person name="Voegtly L."/>
            <person name="Shi R."/>
            <person name="Duckworth R."/>
            <person name="Johnson A."/>
            <person name="Loviza R."/>
            <person name="Walstead R."/>
            <person name="Shah Z."/>
            <person name="Kiflezghi M."/>
            <person name="Wade K."/>
            <person name="Ball S.L."/>
            <person name="Bradley K.W."/>
            <person name="Asai D.J."/>
            <person name="Bowman C.A."/>
            <person name="Russell D.A."/>
            <person name="Pope W.H."/>
            <person name="Jacobs-Sera D."/>
            <person name="Hendrix R.W."/>
            <person name="Hatfull G.F."/>
        </authorList>
    </citation>
    <scope>NUCLEOTIDE SEQUENCE</scope>
</reference>
<keyword evidence="5 8" id="KW-0508">mRNA splicing</keyword>
<dbReference type="Proteomes" id="UP000028924">
    <property type="component" value="Unassembled WGS sequence"/>
</dbReference>
<keyword evidence="4 7" id="KW-0694">RNA-binding</keyword>
<evidence type="ECO:0000256" key="8">
    <source>
        <dbReference type="RuleBase" id="RU364036"/>
    </source>
</evidence>